<sequence length="109" mass="11925">MLLTFSSRSSCFSSNETFPKSSTRAPFVISHSFTEPEVSFVRTCLLSSKTAFCTIAGIPGIVNVGCLYTGTGVDSSNDTLAFESDKFPVSRELSLWKIFRGLRPSAFHL</sequence>
<proteinExistence type="predicted"/>
<protein>
    <submittedName>
        <fullName evidence="1">Uncharacterized protein</fullName>
    </submittedName>
</protein>
<organism evidence="1 2">
    <name type="scientific">Vigna mungo</name>
    <name type="common">Black gram</name>
    <name type="synonym">Phaseolus mungo</name>
    <dbReference type="NCBI Taxonomy" id="3915"/>
    <lineage>
        <taxon>Eukaryota</taxon>
        <taxon>Viridiplantae</taxon>
        <taxon>Streptophyta</taxon>
        <taxon>Embryophyta</taxon>
        <taxon>Tracheophyta</taxon>
        <taxon>Spermatophyta</taxon>
        <taxon>Magnoliopsida</taxon>
        <taxon>eudicotyledons</taxon>
        <taxon>Gunneridae</taxon>
        <taxon>Pentapetalae</taxon>
        <taxon>rosids</taxon>
        <taxon>fabids</taxon>
        <taxon>Fabales</taxon>
        <taxon>Fabaceae</taxon>
        <taxon>Papilionoideae</taxon>
        <taxon>50 kb inversion clade</taxon>
        <taxon>NPAAA clade</taxon>
        <taxon>indigoferoid/millettioid clade</taxon>
        <taxon>Phaseoleae</taxon>
        <taxon>Vigna</taxon>
    </lineage>
</organism>
<evidence type="ECO:0000313" key="1">
    <source>
        <dbReference type="EMBL" id="WVY95697.1"/>
    </source>
</evidence>
<reference evidence="1 2" key="1">
    <citation type="journal article" date="2023" name="Life. Sci Alliance">
        <title>Evolutionary insights into 3D genome organization and epigenetic landscape of Vigna mungo.</title>
        <authorList>
            <person name="Junaid A."/>
            <person name="Singh B."/>
            <person name="Bhatia S."/>
        </authorList>
    </citation>
    <scope>NUCLEOTIDE SEQUENCE [LARGE SCALE GENOMIC DNA]</scope>
    <source>
        <strain evidence="1">Urdbean</strain>
    </source>
</reference>
<dbReference type="EMBL" id="CP144692">
    <property type="protein sequence ID" value="WVY95697.1"/>
    <property type="molecule type" value="Genomic_DNA"/>
</dbReference>
<evidence type="ECO:0000313" key="2">
    <source>
        <dbReference type="Proteomes" id="UP001374535"/>
    </source>
</evidence>
<keyword evidence="2" id="KW-1185">Reference proteome</keyword>
<dbReference type="Proteomes" id="UP001374535">
    <property type="component" value="Chromosome 9"/>
</dbReference>
<dbReference type="AlphaFoldDB" id="A0AAQ3RK21"/>
<gene>
    <name evidence="1" type="ORF">V8G54_027848</name>
</gene>
<name>A0AAQ3RK21_VIGMU</name>
<accession>A0AAQ3RK21</accession>